<geneLocation type="mitochondrion" evidence="1"/>
<reference evidence="2" key="2">
    <citation type="submission" date="2016-04" db="EMBL/GenBank/DDBJ databases">
        <title>The complete mitochondrial genome of Pagothenia borchgrevinki(Perciformes:Notothenioidei).</title>
        <authorList>
            <person name="Zhao M."/>
            <person name="Song W."/>
            <person name="Ma L."/>
            <person name="Jiang K.J."/>
            <person name="Zhang F.Y."/>
        </authorList>
    </citation>
    <scope>NUCLEOTIDE SEQUENCE</scope>
</reference>
<protein>
    <submittedName>
        <fullName evidence="2">ATP synthase F0 subunit 8</fullName>
    </submittedName>
    <submittedName>
        <fullName evidence="1">ATPase subunit 8</fullName>
    </submittedName>
</protein>
<dbReference type="EMBL" id="MT232659">
    <property type="protein sequence ID" value="QSJ49007.1"/>
    <property type="molecule type" value="Genomic_DNA"/>
</dbReference>
<organism evidence="1">
    <name type="scientific">Pagothenia borchgrevinki</name>
    <name type="common">Bald rockcod</name>
    <name type="synonym">Trematomus borchgrevinki</name>
    <dbReference type="NCBI Taxonomy" id="8213"/>
    <lineage>
        <taxon>Eukaryota</taxon>
        <taxon>Metazoa</taxon>
        <taxon>Chordata</taxon>
        <taxon>Craniata</taxon>
        <taxon>Vertebrata</taxon>
        <taxon>Euteleostomi</taxon>
        <taxon>Actinopterygii</taxon>
        <taxon>Neopterygii</taxon>
        <taxon>Teleostei</taxon>
        <taxon>Neoteleostei</taxon>
        <taxon>Acanthomorphata</taxon>
        <taxon>Eupercaria</taxon>
        <taxon>Perciformes</taxon>
        <taxon>Notothenioidei</taxon>
        <taxon>Nototheniidae</taxon>
        <taxon>Pagothenia</taxon>
    </lineage>
</organism>
<dbReference type="RefSeq" id="YP_009257064.1">
    <property type="nucleotide sequence ID" value="NC_030320.1"/>
</dbReference>
<dbReference type="EMBL" id="KU951144">
    <property type="protein sequence ID" value="ANG07975.1"/>
    <property type="molecule type" value="Genomic_DNA"/>
</dbReference>
<reference evidence="3" key="3">
    <citation type="journal article" date="2021" name="Genome Biol. Evol.">
        <title>Not Frozen in the Ice: large and Dynamic Rearrangements in the Mitochondrial Genomes of the Antarctic Fish.</title>
        <authorList>
            <person name="Papetti C."/>
            <person name="Babbucci M."/>
            <person name="Dettai A."/>
            <person name="Basso A."/>
            <person name="Lucassen M."/>
            <person name="Harms L."/>
            <person name="Bonillo C."/>
            <person name="Heindler F.M."/>
            <person name="Patarnello T."/>
            <person name="Negrisolo E."/>
        </authorList>
    </citation>
    <scope>NUCLEOTIDE SEQUENCE</scope>
    <source>
        <strain evidence="3">PE1912</strain>
    </source>
</reference>
<name>A0A173ACP3_PAGBO</name>
<evidence type="ECO:0000313" key="2">
    <source>
        <dbReference type="EMBL" id="AOX22903.1"/>
    </source>
</evidence>
<reference evidence="1" key="1">
    <citation type="submission" date="2016-03" db="EMBL/GenBank/DDBJ databases">
        <title>Complete mitochondrial genome of the Antarctic cod icefish, Pagothenia borchgrevinki (Perciformes: Nototheniidae).</title>
        <authorList>
            <person name="Liu Y."/>
            <person name="Yang M."/>
            <person name="Zhang D."/>
            <person name="Chen L."/>
        </authorList>
    </citation>
    <scope>NUCLEOTIDE SEQUENCE</scope>
</reference>
<sequence>MSQNLDANCFAMLILAFTLYFTTGHAKVLGHTSPLKPSTSGTKSFSWQKWTWPWS</sequence>
<gene>
    <name evidence="1" type="primary">ATP8</name>
</gene>
<proteinExistence type="predicted"/>
<evidence type="ECO:0000313" key="3">
    <source>
        <dbReference type="EMBL" id="QSJ49007.1"/>
    </source>
</evidence>
<keyword evidence="1" id="KW-0496">Mitochondrion</keyword>
<evidence type="ECO:0000313" key="1">
    <source>
        <dbReference type="EMBL" id="ANG07975.1"/>
    </source>
</evidence>
<dbReference type="EMBL" id="KX025131">
    <property type="protein sequence ID" value="AOX22903.1"/>
    <property type="molecule type" value="Genomic_DNA"/>
</dbReference>
<dbReference type="GeneID" id="27982238"/>
<dbReference type="AlphaFoldDB" id="A0A173ACP3"/>
<accession>A0A173ACP3</accession>
<dbReference type="CTD" id="4509"/>